<reference evidence="3 4" key="1">
    <citation type="submission" date="2019-11" db="EMBL/GenBank/DDBJ databases">
        <authorList>
            <person name="Zheng R.K."/>
            <person name="Sun C.M."/>
        </authorList>
    </citation>
    <scope>NUCLEOTIDE SEQUENCE [LARGE SCALE GENOMIC DNA]</scope>
    <source>
        <strain evidence="3 4">SRB007</strain>
    </source>
</reference>
<dbReference type="Proteomes" id="UP000428328">
    <property type="component" value="Chromosome"/>
</dbReference>
<organism evidence="3 4">
    <name type="scientific">Pseudodesulfovibrio cashew</name>
    <dbReference type="NCBI Taxonomy" id="2678688"/>
    <lineage>
        <taxon>Bacteria</taxon>
        <taxon>Pseudomonadati</taxon>
        <taxon>Thermodesulfobacteriota</taxon>
        <taxon>Desulfovibrionia</taxon>
        <taxon>Desulfovibrionales</taxon>
        <taxon>Desulfovibrionaceae</taxon>
    </lineage>
</organism>
<evidence type="ECO:0000313" key="4">
    <source>
        <dbReference type="Proteomes" id="UP000428328"/>
    </source>
</evidence>
<name>A0A6I6JDL0_9BACT</name>
<feature type="region of interest" description="Disordered" evidence="2">
    <location>
        <begin position="163"/>
        <end position="204"/>
    </location>
</feature>
<evidence type="ECO:0000313" key="3">
    <source>
        <dbReference type="EMBL" id="QGY39160.1"/>
    </source>
</evidence>
<evidence type="ECO:0000256" key="1">
    <source>
        <dbReference type="SAM" id="Coils"/>
    </source>
</evidence>
<dbReference type="Pfam" id="PF13801">
    <property type="entry name" value="Metal_resist"/>
    <property type="match status" value="1"/>
</dbReference>
<sequence>MEDSMRKNTTHKCMRLGALTLIMALFMAGTSALAFGGPMDGPGRKGHGDSMKEHFLSRVDYTMQELQLSPDQQAKYSTIRAHMAKALNEAEARRKATREDIRNELNRPTPDLRKVAAAMKREARIMPDTMTMQIDSLLKVHDILNKKQQARLVEMIKAHMGPIPMRNADGQQQKMGPGGTPPQGGMPGRGGPQGGPQGGFDPMS</sequence>
<proteinExistence type="predicted"/>
<evidence type="ECO:0000256" key="2">
    <source>
        <dbReference type="SAM" id="MobiDB-lite"/>
    </source>
</evidence>
<gene>
    <name evidence="3" type="ORF">GM415_03155</name>
</gene>
<dbReference type="InterPro" id="IPR025961">
    <property type="entry name" value="Metal_resist"/>
</dbReference>
<keyword evidence="1" id="KW-0175">Coiled coil</keyword>
<dbReference type="EMBL" id="CP046400">
    <property type="protein sequence ID" value="QGY39160.1"/>
    <property type="molecule type" value="Genomic_DNA"/>
</dbReference>
<keyword evidence="4" id="KW-1185">Reference proteome</keyword>
<dbReference type="AlphaFoldDB" id="A0A6I6JDL0"/>
<dbReference type="Gene3D" id="1.20.120.1490">
    <property type="match status" value="1"/>
</dbReference>
<dbReference type="KEGG" id="psel:GM415_03155"/>
<feature type="compositionally biased region" description="Gly residues" evidence="2">
    <location>
        <begin position="176"/>
        <end position="198"/>
    </location>
</feature>
<feature type="coiled-coil region" evidence="1">
    <location>
        <begin position="80"/>
        <end position="107"/>
    </location>
</feature>
<protein>
    <submittedName>
        <fullName evidence="3">Periplasmic heavy metal sensor</fullName>
    </submittedName>
</protein>
<accession>A0A6I6JDL0</accession>